<sequence length="504" mass="56248">MKKKQVITGLTAAALIAGTAVPGAFAAQVTSSGAMTLTVGSPYLMNNGTSSLIDAQGTTPVEESPGYTLLPLRGVVEAMGGTLTWNATTQQIAITLNNETWTLTIGSTLAVNQYGQTKTLSVAPKLTEDGRTLVHIRALELFSGVTCTWNNTTQQVYIAYTVTNEVPDLEEGPEGETLLILTNETGEDIDSVKWSAADSTSYSSNVMQAELLGDDETEYLWLDLDGDASINLKVTYADGGSETYEDVDLTDVGDAFSMAIQDDGDYDEPEDEDVPDMEDGLKVYLYNESGMDDIAEAYLYPSGEDYDDYDDLVDEEHDESTLAEGDYLSFTLDASDDDHLWELYLVYDDEDETEAWVEDISLTGASDEVTIVVTDEDEAYRVLDDNTIELDEDASYDEITARIYNDLGSDYTITTIEASPADEDDWFTVSSDELEYEDYIEEDFDLYSDGTEWDFYVEVYNEDTDEYEDYYLYDVDFDDTSDDYPYLYIEWYDSDEDDLDYSIL</sequence>
<evidence type="ECO:0000259" key="2">
    <source>
        <dbReference type="Pfam" id="PF07833"/>
    </source>
</evidence>
<protein>
    <recommendedName>
        <fullName evidence="2">Copper amine oxidase-like N-terminal domain-containing protein</fullName>
    </recommendedName>
</protein>
<name>A0A1Y4L728_9FIRM</name>
<reference evidence="4" key="1">
    <citation type="submission" date="2017-04" db="EMBL/GenBank/DDBJ databases">
        <title>Function of individual gut microbiota members based on whole genome sequencing of pure cultures obtained from chicken caecum.</title>
        <authorList>
            <person name="Medvecky M."/>
            <person name="Cejkova D."/>
            <person name="Polansky O."/>
            <person name="Karasova D."/>
            <person name="Kubasova T."/>
            <person name="Cizek A."/>
            <person name="Rychlik I."/>
        </authorList>
    </citation>
    <scope>NUCLEOTIDE SEQUENCE [LARGE SCALE GENOMIC DNA]</scope>
    <source>
        <strain evidence="4">An180</strain>
    </source>
</reference>
<feature type="signal peptide" evidence="1">
    <location>
        <begin position="1"/>
        <end position="26"/>
    </location>
</feature>
<dbReference type="EMBL" id="NFKK01000009">
    <property type="protein sequence ID" value="OUP52516.1"/>
    <property type="molecule type" value="Genomic_DNA"/>
</dbReference>
<proteinExistence type="predicted"/>
<gene>
    <name evidence="3" type="ORF">B5F17_08515</name>
</gene>
<organism evidence="3 4">
    <name type="scientific">Butyricicoccus pullicaecorum</name>
    <dbReference type="NCBI Taxonomy" id="501571"/>
    <lineage>
        <taxon>Bacteria</taxon>
        <taxon>Bacillati</taxon>
        <taxon>Bacillota</taxon>
        <taxon>Clostridia</taxon>
        <taxon>Eubacteriales</taxon>
        <taxon>Butyricicoccaceae</taxon>
        <taxon>Butyricicoccus</taxon>
    </lineage>
</organism>
<dbReference type="AlphaFoldDB" id="A0A1Y4L728"/>
<dbReference type="SUPFAM" id="SSF55383">
    <property type="entry name" value="Copper amine oxidase, domain N"/>
    <property type="match status" value="1"/>
</dbReference>
<dbReference type="Proteomes" id="UP000195897">
    <property type="component" value="Unassembled WGS sequence"/>
</dbReference>
<accession>A0A1Y4L728</accession>
<dbReference type="RefSeq" id="WP_087373003.1">
    <property type="nucleotide sequence ID" value="NZ_NFKK01000009.1"/>
</dbReference>
<feature type="domain" description="Copper amine oxidase-like N-terminal" evidence="2">
    <location>
        <begin position="65"/>
        <end position="158"/>
    </location>
</feature>
<dbReference type="Pfam" id="PF07833">
    <property type="entry name" value="Cu_amine_oxidN1"/>
    <property type="match status" value="1"/>
</dbReference>
<dbReference type="InterPro" id="IPR012854">
    <property type="entry name" value="Cu_amine_oxidase-like_N"/>
</dbReference>
<comment type="caution">
    <text evidence="3">The sequence shown here is derived from an EMBL/GenBank/DDBJ whole genome shotgun (WGS) entry which is preliminary data.</text>
</comment>
<feature type="chain" id="PRO_5012147367" description="Copper amine oxidase-like N-terminal domain-containing protein" evidence="1">
    <location>
        <begin position="27"/>
        <end position="504"/>
    </location>
</feature>
<keyword evidence="1" id="KW-0732">Signal</keyword>
<evidence type="ECO:0000313" key="4">
    <source>
        <dbReference type="Proteomes" id="UP000195897"/>
    </source>
</evidence>
<evidence type="ECO:0000313" key="3">
    <source>
        <dbReference type="EMBL" id="OUP52516.1"/>
    </source>
</evidence>
<dbReference type="InterPro" id="IPR036582">
    <property type="entry name" value="Mao_N_sf"/>
</dbReference>
<dbReference type="Gene3D" id="3.30.457.10">
    <property type="entry name" value="Copper amine oxidase-like, N-terminal domain"/>
    <property type="match status" value="1"/>
</dbReference>
<evidence type="ECO:0000256" key="1">
    <source>
        <dbReference type="SAM" id="SignalP"/>
    </source>
</evidence>